<keyword evidence="1" id="KW-0732">Signal</keyword>
<reference evidence="3 6" key="2">
    <citation type="submission" date="2021-01" db="EMBL/GenBank/DDBJ databases">
        <title>FDA dAtabase for Regulatory Grade micrObial Sequences (FDA-ARGOS): Supporting development and validation of Infectious Disease Dx tests.</title>
        <authorList>
            <person name="Sproer C."/>
            <person name="Gronow S."/>
            <person name="Severitt S."/>
            <person name="Schroder I."/>
            <person name="Tallon L."/>
            <person name="Sadzewicz L."/>
            <person name="Zhao X."/>
            <person name="Boylan J."/>
            <person name="Ott S."/>
            <person name="Bowen H."/>
            <person name="Vavikolanu K."/>
            <person name="Mehta A."/>
            <person name="Aluvathingal J."/>
            <person name="Nadendla S."/>
            <person name="Lowell S."/>
            <person name="Myers T."/>
            <person name="Yan Y."/>
            <person name="Sichtig H."/>
        </authorList>
    </citation>
    <scope>NUCLEOTIDE SEQUENCE [LARGE SCALE GENOMIC DNA]</scope>
    <source>
        <strain evidence="3 6">FDAARGOS_1131</strain>
    </source>
</reference>
<dbReference type="Proteomes" id="UP000596202">
    <property type="component" value="Chromosome"/>
</dbReference>
<evidence type="ECO:0000256" key="1">
    <source>
        <dbReference type="ARBA" id="ARBA00022729"/>
    </source>
</evidence>
<accession>A0A378RVC3</accession>
<evidence type="ECO:0000313" key="4">
    <source>
        <dbReference type="EMBL" id="STZ26684.1"/>
    </source>
</evidence>
<dbReference type="Pfam" id="PF12849">
    <property type="entry name" value="PBP_like_2"/>
    <property type="match status" value="1"/>
</dbReference>
<dbReference type="InterPro" id="IPR024370">
    <property type="entry name" value="PBP_domain"/>
</dbReference>
<dbReference type="PANTHER" id="PTHR30570">
    <property type="entry name" value="PERIPLASMIC PHOSPHATE BINDING COMPONENT OF PHOSPHATE ABC TRANSPORTER"/>
    <property type="match status" value="1"/>
</dbReference>
<evidence type="ECO:0000313" key="3">
    <source>
        <dbReference type="EMBL" id="QQU01052.1"/>
    </source>
</evidence>
<organism evidence="4 5">
    <name type="scientific">Myroides odoratus</name>
    <name type="common">Flavobacterium odoratum</name>
    <dbReference type="NCBI Taxonomy" id="256"/>
    <lineage>
        <taxon>Bacteria</taxon>
        <taxon>Pseudomonadati</taxon>
        <taxon>Bacteroidota</taxon>
        <taxon>Flavobacteriia</taxon>
        <taxon>Flavobacteriales</taxon>
        <taxon>Flavobacteriaceae</taxon>
        <taxon>Myroides</taxon>
    </lineage>
</organism>
<dbReference type="SUPFAM" id="SSF53850">
    <property type="entry name" value="Periplasmic binding protein-like II"/>
    <property type="match status" value="1"/>
</dbReference>
<keyword evidence="5" id="KW-1185">Reference proteome</keyword>
<protein>
    <submittedName>
        <fullName evidence="4">Phosphate-binding protein pstS</fullName>
    </submittedName>
    <submittedName>
        <fullName evidence="3">Substrate-binding domain-containing protein</fullName>
    </submittedName>
</protein>
<evidence type="ECO:0000313" key="5">
    <source>
        <dbReference type="Proteomes" id="UP000255024"/>
    </source>
</evidence>
<dbReference type="Gene3D" id="3.40.190.10">
    <property type="entry name" value="Periplasmic binding protein-like II"/>
    <property type="match status" value="2"/>
</dbReference>
<proteinExistence type="predicted"/>
<dbReference type="PROSITE" id="PS51257">
    <property type="entry name" value="PROKAR_LIPOPROTEIN"/>
    <property type="match status" value="1"/>
</dbReference>
<dbReference type="EMBL" id="UGQL01000001">
    <property type="protein sequence ID" value="STZ26684.1"/>
    <property type="molecule type" value="Genomic_DNA"/>
</dbReference>
<dbReference type="InterPro" id="IPR050811">
    <property type="entry name" value="Phosphate_ABC_transporter"/>
</dbReference>
<name>A0A378RVC3_MYROD</name>
<dbReference type="EMBL" id="CP068108">
    <property type="protein sequence ID" value="QQU01052.1"/>
    <property type="molecule type" value="Genomic_DNA"/>
</dbReference>
<sequence length="296" mass="32953">MFFVLMKQLYILTRKSLLILSSLLLFSCGDKNHSIKMKGSDTEVNLAVNLAEKYTEVDANFSIAISGGGSGIGITSLLNGQADIANSSRPLSDKEIQQFEDKKIKVRTVIFAEDATAFVVHKDLPIDVIDLETLAKIMKGEITNWNQLTSVDLPINIYGRQSSSGTHSFIKKKLKIEFSNAAKEMTGNAQILEGIKTDKSGIGYVGAGYISHESATNPTVKILSIKETPTSTAYSPIDSHAINNSLYFFQRPLYQFILEDSWEKVKPFIDFENSPMGKQLIKEHGYYIIERPQNEI</sequence>
<dbReference type="AlphaFoldDB" id="A0A378RVC3"/>
<reference evidence="4 5" key="1">
    <citation type="submission" date="2018-06" db="EMBL/GenBank/DDBJ databases">
        <authorList>
            <consortium name="Pathogen Informatics"/>
            <person name="Doyle S."/>
        </authorList>
    </citation>
    <scope>NUCLEOTIDE SEQUENCE [LARGE SCALE GENOMIC DNA]</scope>
    <source>
        <strain evidence="4 5">NCTC11179</strain>
    </source>
</reference>
<dbReference type="OrthoDB" id="9783488at2"/>
<evidence type="ECO:0000313" key="6">
    <source>
        <dbReference type="Proteomes" id="UP000596202"/>
    </source>
</evidence>
<evidence type="ECO:0000259" key="2">
    <source>
        <dbReference type="Pfam" id="PF12849"/>
    </source>
</evidence>
<dbReference type="Proteomes" id="UP000255024">
    <property type="component" value="Unassembled WGS sequence"/>
</dbReference>
<gene>
    <name evidence="4" type="primary">pstS</name>
    <name evidence="3" type="ORF">I6I88_04660</name>
    <name evidence="4" type="ORF">NCTC11179_00206</name>
</gene>
<feature type="domain" description="PBP" evidence="2">
    <location>
        <begin position="34"/>
        <end position="216"/>
    </location>
</feature>
<dbReference type="PANTHER" id="PTHR30570:SF1">
    <property type="entry name" value="PHOSPHATE-BINDING PROTEIN PSTS"/>
    <property type="match status" value="1"/>
</dbReference>